<evidence type="ECO:0000313" key="2">
    <source>
        <dbReference type="EMBL" id="ACZ39545.1"/>
    </source>
</evidence>
<protein>
    <submittedName>
        <fullName evidence="2">Uncharacterized protein</fullName>
    </submittedName>
</protein>
<reference evidence="2 3" key="2">
    <citation type="journal article" date="2010" name="Stand. Genomic Sci.">
        <title>Complete genome sequence of Desulfohalobium retbaense type strain (HR(100)).</title>
        <authorList>
            <person name="Spring S."/>
            <person name="Nolan M."/>
            <person name="Lapidus A."/>
            <person name="Glavina Del Rio T."/>
            <person name="Copeland A."/>
            <person name="Tice H."/>
            <person name="Cheng J.F."/>
            <person name="Lucas S."/>
            <person name="Land M."/>
            <person name="Chen F."/>
            <person name="Bruce D."/>
            <person name="Goodwin L."/>
            <person name="Pitluck S."/>
            <person name="Ivanova N."/>
            <person name="Mavromatis K."/>
            <person name="Mikhailova N."/>
            <person name="Pati A."/>
            <person name="Chen A."/>
            <person name="Palaniappan K."/>
            <person name="Hauser L."/>
            <person name="Chang Y.J."/>
            <person name="Jeffries C.D."/>
            <person name="Munk C."/>
            <person name="Kiss H."/>
            <person name="Chain P."/>
            <person name="Han C."/>
            <person name="Brettin T."/>
            <person name="Detter J.C."/>
            <person name="Schuler E."/>
            <person name="Goker M."/>
            <person name="Rohde M."/>
            <person name="Bristow J."/>
            <person name="Eisen J.A."/>
            <person name="Markowitz V."/>
            <person name="Hugenholtz P."/>
            <person name="Kyrpides N.C."/>
            <person name="Klenk H.P."/>
        </authorList>
    </citation>
    <scope>NUCLEOTIDE SEQUENCE [LARGE SCALE GENOMIC DNA]</scope>
    <source>
        <strain evidence="3">ATCC 49802 / DSM 20745 / S 6022</strain>
    </source>
</reference>
<dbReference type="Proteomes" id="UP000002027">
    <property type="component" value="Chromosome 1"/>
</dbReference>
<proteinExistence type="predicted"/>
<organism evidence="2 3">
    <name type="scientific">Sphaerobacter thermophilus (strain ATCC 49802 / DSM 20745 / KCCM 41009 / NCIMB 13125 / S 6022)</name>
    <dbReference type="NCBI Taxonomy" id="479434"/>
    <lineage>
        <taxon>Bacteria</taxon>
        <taxon>Pseudomonadati</taxon>
        <taxon>Thermomicrobiota</taxon>
        <taxon>Thermomicrobia</taxon>
        <taxon>Sphaerobacterales</taxon>
        <taxon>Sphaerobacterineae</taxon>
        <taxon>Sphaerobacteraceae</taxon>
        <taxon>Sphaerobacter</taxon>
    </lineage>
</organism>
<feature type="transmembrane region" description="Helical" evidence="1">
    <location>
        <begin position="18"/>
        <end position="36"/>
    </location>
</feature>
<dbReference type="HOGENOM" id="CLU_681347_0_0_0"/>
<evidence type="ECO:0000313" key="3">
    <source>
        <dbReference type="Proteomes" id="UP000002027"/>
    </source>
</evidence>
<keyword evidence="3" id="KW-1185">Reference proteome</keyword>
<keyword evidence="1" id="KW-1133">Transmembrane helix</keyword>
<dbReference type="AlphaFoldDB" id="D1C5Z3"/>
<name>D1C5Z3_SPHTD</name>
<dbReference type="KEGG" id="sti:Sthe_2118"/>
<dbReference type="eggNOG" id="ENOG5031J9F">
    <property type="taxonomic scope" value="Bacteria"/>
</dbReference>
<dbReference type="RefSeq" id="WP_012872591.1">
    <property type="nucleotide sequence ID" value="NC_013523.1"/>
</dbReference>
<dbReference type="EMBL" id="CP001823">
    <property type="protein sequence ID" value="ACZ39545.1"/>
    <property type="molecule type" value="Genomic_DNA"/>
</dbReference>
<keyword evidence="1" id="KW-0812">Transmembrane</keyword>
<accession>D1C5Z3</accession>
<feature type="transmembrane region" description="Helical" evidence="1">
    <location>
        <begin position="104"/>
        <end position="127"/>
    </location>
</feature>
<reference evidence="3" key="1">
    <citation type="submission" date="2009-11" db="EMBL/GenBank/DDBJ databases">
        <title>The complete chromosome 1 of Sphaerobacter thermophilus DSM 20745.</title>
        <authorList>
            <person name="Lucas S."/>
            <person name="Copeland A."/>
            <person name="Lapidus A."/>
            <person name="Glavina del Rio T."/>
            <person name="Dalin E."/>
            <person name="Tice H."/>
            <person name="Bruce D."/>
            <person name="Goodwin L."/>
            <person name="Pitluck S."/>
            <person name="Kyrpides N."/>
            <person name="Mavromatis K."/>
            <person name="Ivanova N."/>
            <person name="Mikhailova N."/>
            <person name="LaButti K.M."/>
            <person name="Clum A."/>
            <person name="Sun H.I."/>
            <person name="Brettin T."/>
            <person name="Detter J.C."/>
            <person name="Han C."/>
            <person name="Larimer F."/>
            <person name="Land M."/>
            <person name="Hauser L."/>
            <person name="Markowitz V."/>
            <person name="Cheng J.F."/>
            <person name="Hugenholtz P."/>
            <person name="Woyke T."/>
            <person name="Wu D."/>
            <person name="Steenblock K."/>
            <person name="Schneider S."/>
            <person name="Pukall R."/>
            <person name="Goeker M."/>
            <person name="Klenk H.P."/>
            <person name="Eisen J.A."/>
        </authorList>
    </citation>
    <scope>NUCLEOTIDE SEQUENCE [LARGE SCALE GENOMIC DNA]</scope>
    <source>
        <strain evidence="3">ATCC 49802 / DSM 20745 / S 6022</strain>
    </source>
</reference>
<dbReference type="InParanoid" id="D1C5Z3"/>
<gene>
    <name evidence="2" type="ordered locus">Sthe_2118</name>
</gene>
<keyword evidence="1" id="KW-0472">Membrane</keyword>
<dbReference type="OrthoDB" id="9870766at2"/>
<evidence type="ECO:0000256" key="1">
    <source>
        <dbReference type="SAM" id="Phobius"/>
    </source>
</evidence>
<sequence>MSGSSQPPRTIPGRRSRLMATLAYIGPLSLVIAGLLPRSRFVLRHALIAMTLHLVRFALSGMVLTLWLFPGDGVETGRVARLAADLGALLLAGVPWPGGLTREAALLLSFPLGMTWIASLAGAAAAATGHTLDYHALLHADWPDAPPEPAVESSTPIDERAYARELRERQLARIWSASRVAQAERRRRERMEQIKRAMEVVLVRLDYLNHLLSFGELSLSRFTAMHTELIGYLDALRRELVDLQARRTDVLSAEKRPVAPLALTEIPQVQVLTLAVLDPSGVPIFTSGHFPLDESLITGMVSALDSLSEEMFGSRVHKTQLAEGQVVHFARGQYTVAFVIFEDEPAPVQIGHLREFLDDFERANAAVLASPPVDTDRLVPVPVPFAFLRRLPDDVPAAAAVNPR</sequence>
<feature type="transmembrane region" description="Helical" evidence="1">
    <location>
        <begin position="79"/>
        <end position="98"/>
    </location>
</feature>
<feature type="transmembrane region" description="Helical" evidence="1">
    <location>
        <begin position="42"/>
        <end position="67"/>
    </location>
</feature>